<dbReference type="CDD" id="cd00038">
    <property type="entry name" value="CAP_ED"/>
    <property type="match status" value="1"/>
</dbReference>
<dbReference type="Gene3D" id="1.10.287.630">
    <property type="entry name" value="Helix hairpin bin"/>
    <property type="match status" value="1"/>
</dbReference>
<protein>
    <submittedName>
        <fullName evidence="4">Cation channel family protein</fullName>
    </submittedName>
</protein>
<dbReference type="GeneID" id="7844012"/>
<feature type="transmembrane region" description="Helical" evidence="2">
    <location>
        <begin position="504"/>
        <end position="521"/>
    </location>
</feature>
<feature type="region of interest" description="Disordered" evidence="1">
    <location>
        <begin position="884"/>
        <end position="912"/>
    </location>
</feature>
<dbReference type="GO" id="GO:0042391">
    <property type="term" value="P:regulation of membrane potential"/>
    <property type="evidence" value="ECO:0007669"/>
    <property type="project" value="TreeGrafter"/>
</dbReference>
<feature type="transmembrane region" description="Helical" evidence="2">
    <location>
        <begin position="322"/>
        <end position="342"/>
    </location>
</feature>
<feature type="transmembrane region" description="Helical" evidence="2">
    <location>
        <begin position="455"/>
        <end position="479"/>
    </location>
</feature>
<dbReference type="InterPro" id="IPR014710">
    <property type="entry name" value="RmlC-like_jellyroll"/>
</dbReference>
<dbReference type="PANTHER" id="PTHR10217:SF435">
    <property type="entry name" value="POTASSIUM VOLTAGE-GATED CHANNEL PROTEIN EAG"/>
    <property type="match status" value="1"/>
</dbReference>
<dbReference type="GO" id="GO:0005249">
    <property type="term" value="F:voltage-gated potassium channel activity"/>
    <property type="evidence" value="ECO:0007669"/>
    <property type="project" value="TreeGrafter"/>
</dbReference>
<feature type="transmembrane region" description="Helical" evidence="2">
    <location>
        <begin position="533"/>
        <end position="557"/>
    </location>
</feature>
<dbReference type="SUPFAM" id="SSF51206">
    <property type="entry name" value="cAMP-binding domain-like"/>
    <property type="match status" value="1"/>
</dbReference>
<gene>
    <name evidence="4" type="ORF">TTHERM_00688620</name>
</gene>
<keyword evidence="5" id="KW-1185">Reference proteome</keyword>
<name>I7MAY4_TETTS</name>
<dbReference type="Proteomes" id="UP000009168">
    <property type="component" value="Unassembled WGS sequence"/>
</dbReference>
<dbReference type="Gene3D" id="1.10.287.70">
    <property type="match status" value="1"/>
</dbReference>
<feature type="transmembrane region" description="Helical" evidence="2">
    <location>
        <begin position="354"/>
        <end position="374"/>
    </location>
</feature>
<reference evidence="5" key="1">
    <citation type="journal article" date="2006" name="PLoS Biol.">
        <title>Macronuclear genome sequence of the ciliate Tetrahymena thermophila, a model eukaryote.</title>
        <authorList>
            <person name="Eisen J.A."/>
            <person name="Coyne R.S."/>
            <person name="Wu M."/>
            <person name="Wu D."/>
            <person name="Thiagarajan M."/>
            <person name="Wortman J.R."/>
            <person name="Badger J.H."/>
            <person name="Ren Q."/>
            <person name="Amedeo P."/>
            <person name="Jones K.M."/>
            <person name="Tallon L.J."/>
            <person name="Delcher A.L."/>
            <person name="Salzberg S.L."/>
            <person name="Silva J.C."/>
            <person name="Haas B.J."/>
            <person name="Majoros W.H."/>
            <person name="Farzad M."/>
            <person name="Carlton J.M."/>
            <person name="Smith R.K. Jr."/>
            <person name="Garg J."/>
            <person name="Pearlman R.E."/>
            <person name="Karrer K.M."/>
            <person name="Sun L."/>
            <person name="Manning G."/>
            <person name="Elde N.C."/>
            <person name="Turkewitz A.P."/>
            <person name="Asai D.J."/>
            <person name="Wilkes D.E."/>
            <person name="Wang Y."/>
            <person name="Cai H."/>
            <person name="Collins K."/>
            <person name="Stewart B.A."/>
            <person name="Lee S.R."/>
            <person name="Wilamowska K."/>
            <person name="Weinberg Z."/>
            <person name="Ruzzo W.L."/>
            <person name="Wloga D."/>
            <person name="Gaertig J."/>
            <person name="Frankel J."/>
            <person name="Tsao C.-C."/>
            <person name="Gorovsky M.A."/>
            <person name="Keeling P.J."/>
            <person name="Waller R.F."/>
            <person name="Patron N.J."/>
            <person name="Cherry J.M."/>
            <person name="Stover N.A."/>
            <person name="Krieger C.J."/>
            <person name="del Toro C."/>
            <person name="Ryder H.F."/>
            <person name="Williamson S.C."/>
            <person name="Barbeau R.A."/>
            <person name="Hamilton E.P."/>
            <person name="Orias E."/>
        </authorList>
    </citation>
    <scope>NUCLEOTIDE SEQUENCE [LARGE SCALE GENOMIC DNA]</scope>
    <source>
        <strain evidence="5">SB210</strain>
    </source>
</reference>
<dbReference type="Gene3D" id="2.60.120.10">
    <property type="entry name" value="Jelly Rolls"/>
    <property type="match status" value="1"/>
</dbReference>
<feature type="region of interest" description="Disordered" evidence="1">
    <location>
        <begin position="1050"/>
        <end position="1071"/>
    </location>
</feature>
<dbReference type="InParanoid" id="I7MAY4"/>
<dbReference type="Pfam" id="PF00027">
    <property type="entry name" value="cNMP_binding"/>
    <property type="match status" value="1"/>
</dbReference>
<feature type="compositionally biased region" description="Acidic residues" evidence="1">
    <location>
        <begin position="888"/>
        <end position="907"/>
    </location>
</feature>
<dbReference type="SUPFAM" id="SSF81324">
    <property type="entry name" value="Voltage-gated potassium channels"/>
    <property type="match status" value="1"/>
</dbReference>
<dbReference type="AlphaFoldDB" id="I7MAY4"/>
<evidence type="ECO:0000256" key="2">
    <source>
        <dbReference type="SAM" id="Phobius"/>
    </source>
</evidence>
<evidence type="ECO:0000313" key="5">
    <source>
        <dbReference type="Proteomes" id="UP000009168"/>
    </source>
</evidence>
<dbReference type="KEGG" id="tet:TTHERM_00688620"/>
<dbReference type="InterPro" id="IPR000595">
    <property type="entry name" value="cNMP-bd_dom"/>
</dbReference>
<dbReference type="eggNOG" id="KOG0500">
    <property type="taxonomic scope" value="Eukaryota"/>
</dbReference>
<dbReference type="PANTHER" id="PTHR10217">
    <property type="entry name" value="VOLTAGE AND LIGAND GATED POTASSIUM CHANNEL"/>
    <property type="match status" value="1"/>
</dbReference>
<dbReference type="OrthoDB" id="426293at2759"/>
<organism evidence="4 5">
    <name type="scientific">Tetrahymena thermophila (strain SB210)</name>
    <dbReference type="NCBI Taxonomy" id="312017"/>
    <lineage>
        <taxon>Eukaryota</taxon>
        <taxon>Sar</taxon>
        <taxon>Alveolata</taxon>
        <taxon>Ciliophora</taxon>
        <taxon>Intramacronucleata</taxon>
        <taxon>Oligohymenophorea</taxon>
        <taxon>Hymenostomatida</taxon>
        <taxon>Tetrahymenina</taxon>
        <taxon>Tetrahymenidae</taxon>
        <taxon>Tetrahymena</taxon>
    </lineage>
</organism>
<evidence type="ECO:0000313" key="4">
    <source>
        <dbReference type="EMBL" id="EAS06722.2"/>
    </source>
</evidence>
<sequence>MEDSVEVSKQGTQKNIKNKGFQLQIIKSPKLRLINQNDEKGESILPLNLPKNILKAQENQEQQIQYYYDDDGDSQRQVNQKHEEIKDKKISFLNKQNLKYNSELINYSSPKNDNVLESDLATSDLFFKENCEFPQAIKTDKDEFGGIQNQSSHNIKQNIQSPQLNFYSPKNIKQNESALRKNRNHQLAAVQRMEQKITSSQIQQSEQKYPEINSSLLKKLKLKRQFNRQATTDKTNSPQFTFMGQLKQINIIKRFNNKMKSSITKSDVDSLTTFQLQLLNDQSHIVKNLTNGFSQFNIKKKIKKLLSYLTTKSSFSPDSSFFIVWKAILVITYLITIFDVPLQFLNQYQEMGSVGSSLAFYYLPICVLVCEIGLNFNTGFYREGQIVEDKQEIIENYLKLQFWLDSITVCGFALSQYFPYAKVLFLIRIYNFFIQLRQFEDRAQFIQQFPSVWTLLKLFSLIFFVAHYCGCGFTIIAYLERINDSSSITWLVKYGIQDDTWQVQYIYCLYFSFITMITVGYGDVVPQTNIERVYVILMTLISAAVFGYSINTIGAIFQDIASKSISYRILKRDIGYYMRARDIDSQLQAKVYQYISYYHLEAAQEYQQTEEILGKLSQDLRLQIQKNYFGKALSSSYFLSSNFSPQFITELTFKAKEAFYRQGDYVFTKNDLDQRLLIITKGICQLTFHHPILKDITLVKIDKGDIGSKGFITGQPREVSLKTMSHCTFAYITISDFLLTIKQYPADYEKFCMLKDTMSLYENENDQKLHCFSCKKYGHGIMNCPFIHLKKSKEIAIQKYLFSPCQSREIKQRGRFKWKNIQDIDIIKHDLKSFRINAIQSTLKEEDQHLIELIDKKDKEFFLNIECFAYDQNTKKFIIDPKQPYLYPDDDDEEEEDLEELEEESEESLSSLSDYKGSIILEDSKLTQRQDHHRYMNKSSIKAQKNASLKNIQIYDENQKTPKISNQNELNLFQNKKISDRKSSKDLQKNEHIMIEKNERNQQKQLSFKKQLTQKPLRDYKSNQQLFIKSKTILGNQAANFQLNYEISQNNQSSNNNRNGNSPSNKKNSLSQQQDIYKMNQVSYNNNQNNFNQTSNYYNKYRGAFESSPINIKQELSNISNQQIQMHYQQLQKQQQQQQPLSKQRNSIFILNPNTAIIQADTNLQSFSMLDSLQNNRLSINNLNQNQLIDPLIYQFAFNNNLKVTEQMYYTEFDTAREYLIYFPNSNYTIVIKQIKTKHRIKQIQNLKISKLQTFTRLKQSQTQTNIGIN</sequence>
<dbReference type="GO" id="GO:0005886">
    <property type="term" value="C:plasma membrane"/>
    <property type="evidence" value="ECO:0007669"/>
    <property type="project" value="TreeGrafter"/>
</dbReference>
<dbReference type="RefSeq" id="XP_001026964.2">
    <property type="nucleotide sequence ID" value="XM_001026964.2"/>
</dbReference>
<dbReference type="InterPro" id="IPR018490">
    <property type="entry name" value="cNMP-bd_dom_sf"/>
</dbReference>
<proteinExistence type="predicted"/>
<evidence type="ECO:0000256" key="1">
    <source>
        <dbReference type="SAM" id="MobiDB-lite"/>
    </source>
</evidence>
<dbReference type="InterPro" id="IPR050818">
    <property type="entry name" value="KCNH_animal-type"/>
</dbReference>
<evidence type="ECO:0000259" key="3">
    <source>
        <dbReference type="PROSITE" id="PS50042"/>
    </source>
</evidence>
<keyword evidence="2" id="KW-0472">Membrane</keyword>
<feature type="domain" description="Cyclic nucleotide-binding" evidence="3">
    <location>
        <begin position="639"/>
        <end position="737"/>
    </location>
</feature>
<accession>I7MAY4</accession>
<dbReference type="Pfam" id="PF07885">
    <property type="entry name" value="Ion_trans_2"/>
    <property type="match status" value="1"/>
</dbReference>
<keyword evidence="2" id="KW-1133">Transmembrane helix</keyword>
<dbReference type="InterPro" id="IPR013099">
    <property type="entry name" value="K_chnl_dom"/>
</dbReference>
<keyword evidence="2" id="KW-0812">Transmembrane</keyword>
<dbReference type="EMBL" id="GG662260">
    <property type="protein sequence ID" value="EAS06722.2"/>
    <property type="molecule type" value="Genomic_DNA"/>
</dbReference>
<dbReference type="PROSITE" id="PS50042">
    <property type="entry name" value="CNMP_BINDING_3"/>
    <property type="match status" value="1"/>
</dbReference>
<feature type="transmembrane region" description="Helical" evidence="2">
    <location>
        <begin position="417"/>
        <end position="434"/>
    </location>
</feature>